<feature type="region of interest" description="Disordered" evidence="10">
    <location>
        <begin position="301"/>
        <end position="323"/>
    </location>
</feature>
<dbReference type="SMART" id="SM00547">
    <property type="entry name" value="ZnF_RBZ"/>
    <property type="match status" value="3"/>
</dbReference>
<evidence type="ECO:0000259" key="11">
    <source>
        <dbReference type="PROSITE" id="PS50199"/>
    </source>
</evidence>
<feature type="domain" description="RanBP2-type" evidence="11">
    <location>
        <begin position="3"/>
        <end position="32"/>
    </location>
</feature>
<feature type="region of interest" description="Disordered" evidence="10">
    <location>
        <begin position="183"/>
        <end position="231"/>
    </location>
</feature>
<dbReference type="InterPro" id="IPR036443">
    <property type="entry name" value="Znf_RanBP2_sf"/>
</dbReference>
<evidence type="ECO:0000256" key="7">
    <source>
        <dbReference type="ARBA" id="ARBA00022833"/>
    </source>
</evidence>
<keyword evidence="2 8" id="KW-0645">Protease</keyword>
<dbReference type="SMART" id="SM00230">
    <property type="entry name" value="CysPc"/>
    <property type="match status" value="1"/>
</dbReference>
<feature type="domain" description="Calpain catalytic" evidence="12">
    <location>
        <begin position="445"/>
        <end position="753"/>
    </location>
</feature>
<feature type="active site" evidence="8">
    <location>
        <position position="507"/>
    </location>
</feature>
<dbReference type="InterPro" id="IPR000169">
    <property type="entry name" value="Pept_cys_AS"/>
</dbReference>
<dbReference type="SUPFAM" id="SSF90209">
    <property type="entry name" value="Ran binding protein zinc finger-like"/>
    <property type="match status" value="1"/>
</dbReference>
<evidence type="ECO:0008006" key="15">
    <source>
        <dbReference type="Google" id="ProtNLM"/>
    </source>
</evidence>
<proteinExistence type="inferred from homology"/>
<dbReference type="PROSITE" id="PS50199">
    <property type="entry name" value="ZF_RANBP2_2"/>
    <property type="match status" value="3"/>
</dbReference>
<evidence type="ECO:0000256" key="4">
    <source>
        <dbReference type="ARBA" id="ARBA00022771"/>
    </source>
</evidence>
<dbReference type="PANTHER" id="PTHR10183">
    <property type="entry name" value="CALPAIN"/>
    <property type="match status" value="1"/>
</dbReference>
<dbReference type="InterPro" id="IPR001876">
    <property type="entry name" value="Znf_RanBP2"/>
</dbReference>
<feature type="region of interest" description="Disordered" evidence="10">
    <location>
        <begin position="370"/>
        <end position="403"/>
    </location>
</feature>
<dbReference type="InterPro" id="IPR001300">
    <property type="entry name" value="Peptidase_C2_calpain_cat"/>
</dbReference>
<evidence type="ECO:0000256" key="3">
    <source>
        <dbReference type="ARBA" id="ARBA00022723"/>
    </source>
</evidence>
<feature type="compositionally biased region" description="Polar residues" evidence="10">
    <location>
        <begin position="74"/>
        <end position="100"/>
    </location>
</feature>
<dbReference type="Gene3D" id="3.90.70.10">
    <property type="entry name" value="Cysteine proteinases"/>
    <property type="match status" value="1"/>
</dbReference>
<gene>
    <name evidence="13" type="ORF">CVLEPA_LOCUS18183</name>
</gene>
<evidence type="ECO:0000313" key="13">
    <source>
        <dbReference type="EMBL" id="CAK8686231.1"/>
    </source>
</evidence>
<dbReference type="PROSITE" id="PS00139">
    <property type="entry name" value="THIOL_PROTEASE_CYS"/>
    <property type="match status" value="1"/>
</dbReference>
<keyword evidence="7" id="KW-0862">Zinc</keyword>
<evidence type="ECO:0000256" key="9">
    <source>
        <dbReference type="PROSITE-ProRule" id="PRU00322"/>
    </source>
</evidence>
<evidence type="ECO:0000259" key="12">
    <source>
        <dbReference type="PROSITE" id="PS50203"/>
    </source>
</evidence>
<evidence type="ECO:0000313" key="14">
    <source>
        <dbReference type="Proteomes" id="UP001642483"/>
    </source>
</evidence>
<comment type="caution">
    <text evidence="13">The sequence shown here is derived from an EMBL/GenBank/DDBJ whole genome shotgun (WGS) entry which is preliminary data.</text>
</comment>
<keyword evidence="14" id="KW-1185">Reference proteome</keyword>
<sequence>MNAAGEWECSKCTLLNPNVQNRCLACEAPKVFTYPTIPDLPMLEVGQVSMSSQNEQTVGNLISFEDNPSGDFAASSTPDNSFQWNGRNNMSHSLQNTPPSGGSRRKRMENETSLLDMPVPSLPNDNNVPLTECPLQNMIINNSIGQNAEEIDTSTNTSDLSNQTIMERVGQVSVDTDSDDDLYGTRMMTSSNQQNSSLNEHSVGNFSGMNHSRFFSSRQPDPEQISPSHQDLHNNSIAQSEVNGATSNGGNEEEIILVDDHFGTENDPDMQTSWQCVQCTVTNHHEFIHCSVCMSSRFPDSPTHGADASSSMQPASDATRTSSRLESQSKAFLPDWECAVCTLVNPATSRSCEACNTACPQGFIAADLPRMPQPQDPAPSSQPALLFQNISPRPSTGSSVNLQSTLQPQGYLGSVSMDQQRREAYREAMSTVEEIKRICREHNIDFIDDEFRPHQSSLNFPSSTSALSNCQWLRPSEIKADEHSSPWKVFQDNPQPSDIKQGILGNCWFLSGLSVLAERPDLLKHVMVTKETNEEGVYVVRLCKSGVWHTVIVDDLLPCNDRGKLLYSQSRRQQLWVPLIEKALAKLHGCYEALQAGRSLEGLATLTGAPCESVPLQKSRSDTEGLDPDMIWAKLLSSMEAGFLMGASCGSGNMDINESEYHEKGLRPRHAYSVLRVTHEHLRDTSVVRLIQLRNPWGQYSWKGDWSDGSQQWRENPELTNRLLPYRSQDGTFWMTLEDVMKYFDCVDICKIYGNDWIEVRVKGEFPNSAAQPLRGFFLTVFERTELELSLFQQVSRTQEGSDRHPVDTCICVYRSNKSEMNRSYTLGRLVACGRRQTKKHLPCNCFLDAGNYLVICLAFNHWLSGFMGAQATRFPSEDPVLPKYVLALHSSKPIALEYCDKIEGLLADTVIQLALNRGEENNIREGVACYQLTRGWAGLIIVVENRHPDHVFQVKCDCSESSNVVSTRGSLQTKDAVPPLHRQVVLVLSQLDFYSGFTIKHKLTHRVAKLERNVNLGDWAPSQVSHEPELDANVKGLHRPRPL</sequence>
<evidence type="ECO:0000256" key="10">
    <source>
        <dbReference type="SAM" id="MobiDB-lite"/>
    </source>
</evidence>
<dbReference type="SUPFAM" id="SSF54001">
    <property type="entry name" value="Cysteine proteinases"/>
    <property type="match status" value="1"/>
</dbReference>
<dbReference type="EMBL" id="CAWYQH010000102">
    <property type="protein sequence ID" value="CAK8686231.1"/>
    <property type="molecule type" value="Genomic_DNA"/>
</dbReference>
<keyword evidence="4 9" id="KW-0863">Zinc-finger</keyword>
<protein>
    <recommendedName>
        <fullName evidence="15">Calpain-15</fullName>
    </recommendedName>
</protein>
<dbReference type="PRINTS" id="PR00704">
    <property type="entry name" value="CALPAIN"/>
</dbReference>
<keyword evidence="3" id="KW-0479">Metal-binding</keyword>
<dbReference type="Gene3D" id="4.10.1060.10">
    <property type="entry name" value="Zinc finger, RanBP2-type"/>
    <property type="match status" value="2"/>
</dbReference>
<dbReference type="CDD" id="cd00044">
    <property type="entry name" value="CysPc"/>
    <property type="match status" value="1"/>
</dbReference>
<dbReference type="PANTHER" id="PTHR10183:SF382">
    <property type="entry name" value="CALPAIN-15"/>
    <property type="match status" value="1"/>
</dbReference>
<evidence type="ECO:0000256" key="5">
    <source>
        <dbReference type="ARBA" id="ARBA00022801"/>
    </source>
</evidence>
<feature type="region of interest" description="Disordered" evidence="10">
    <location>
        <begin position="63"/>
        <end position="107"/>
    </location>
</feature>
<evidence type="ECO:0000256" key="2">
    <source>
        <dbReference type="ARBA" id="ARBA00022670"/>
    </source>
</evidence>
<dbReference type="InterPro" id="IPR038765">
    <property type="entry name" value="Papain-like_cys_pep_sf"/>
</dbReference>
<dbReference type="PROSITE" id="PS01358">
    <property type="entry name" value="ZF_RANBP2_1"/>
    <property type="match status" value="3"/>
</dbReference>
<feature type="active site" evidence="8">
    <location>
        <position position="670"/>
    </location>
</feature>
<keyword evidence="6 8" id="KW-0788">Thiol protease</keyword>
<feature type="domain" description="RanBP2-type" evidence="11">
    <location>
        <begin position="270"/>
        <end position="299"/>
    </location>
</feature>
<feature type="active site" evidence="8">
    <location>
        <position position="695"/>
    </location>
</feature>
<reference evidence="13 14" key="1">
    <citation type="submission" date="2024-02" db="EMBL/GenBank/DDBJ databases">
        <authorList>
            <person name="Daric V."/>
            <person name="Darras S."/>
        </authorList>
    </citation>
    <scope>NUCLEOTIDE SEQUENCE [LARGE SCALE GENOMIC DNA]</scope>
</reference>
<name>A0ABP0G303_CLALP</name>
<dbReference type="InterPro" id="IPR022684">
    <property type="entry name" value="Calpain_cysteine_protease"/>
</dbReference>
<feature type="domain" description="RanBP2-type" evidence="11">
    <location>
        <begin position="330"/>
        <end position="361"/>
    </location>
</feature>
<evidence type="ECO:0000256" key="1">
    <source>
        <dbReference type="ARBA" id="ARBA00007623"/>
    </source>
</evidence>
<keyword evidence="5 8" id="KW-0378">Hydrolase</keyword>
<dbReference type="PROSITE" id="PS50203">
    <property type="entry name" value="CALPAIN_CAT"/>
    <property type="match status" value="1"/>
</dbReference>
<organism evidence="13 14">
    <name type="scientific">Clavelina lepadiformis</name>
    <name type="common">Light-bulb sea squirt</name>
    <name type="synonym">Ascidia lepadiformis</name>
    <dbReference type="NCBI Taxonomy" id="159417"/>
    <lineage>
        <taxon>Eukaryota</taxon>
        <taxon>Metazoa</taxon>
        <taxon>Chordata</taxon>
        <taxon>Tunicata</taxon>
        <taxon>Ascidiacea</taxon>
        <taxon>Aplousobranchia</taxon>
        <taxon>Clavelinidae</taxon>
        <taxon>Clavelina</taxon>
    </lineage>
</organism>
<dbReference type="Proteomes" id="UP001642483">
    <property type="component" value="Unassembled WGS sequence"/>
</dbReference>
<feature type="compositionally biased region" description="Polar residues" evidence="10">
    <location>
        <begin position="308"/>
        <end position="323"/>
    </location>
</feature>
<dbReference type="Pfam" id="PF00641">
    <property type="entry name" value="Zn_ribbon_RanBP"/>
    <property type="match status" value="2"/>
</dbReference>
<evidence type="ECO:0000256" key="6">
    <source>
        <dbReference type="ARBA" id="ARBA00022807"/>
    </source>
</evidence>
<accession>A0ABP0G303</accession>
<comment type="similarity">
    <text evidence="1">Belongs to the peptidase C2 family.</text>
</comment>
<dbReference type="Pfam" id="PF00648">
    <property type="entry name" value="Peptidase_C2"/>
    <property type="match status" value="1"/>
</dbReference>
<feature type="compositionally biased region" description="Polar residues" evidence="10">
    <location>
        <begin position="388"/>
        <end position="403"/>
    </location>
</feature>
<evidence type="ECO:0000256" key="8">
    <source>
        <dbReference type="PROSITE-ProRule" id="PRU00239"/>
    </source>
</evidence>
<feature type="compositionally biased region" description="Polar residues" evidence="10">
    <location>
        <begin position="187"/>
        <end position="231"/>
    </location>
</feature>